<dbReference type="NCBIfam" id="TIGR00247">
    <property type="entry name" value="endolytic transglycosylase MltG"/>
    <property type="match status" value="1"/>
</dbReference>
<dbReference type="STRING" id="1129374.AJE_17004"/>
<evidence type="ECO:0000256" key="2">
    <source>
        <dbReference type="ARBA" id="ARBA00022692"/>
    </source>
</evidence>
<dbReference type="GO" id="GO:0009252">
    <property type="term" value="P:peptidoglycan biosynthetic process"/>
    <property type="evidence" value="ECO:0007669"/>
    <property type="project" value="UniProtKB-UniRule"/>
</dbReference>
<dbReference type="EMBL" id="AHTH01000055">
    <property type="protein sequence ID" value="EHR39502.1"/>
    <property type="molecule type" value="Genomic_DNA"/>
</dbReference>
<evidence type="ECO:0000256" key="1">
    <source>
        <dbReference type="ARBA" id="ARBA00022475"/>
    </source>
</evidence>
<keyword evidence="4 7" id="KW-0472">Membrane</keyword>
<dbReference type="GO" id="GO:0008932">
    <property type="term" value="F:lytic endotransglycosylase activity"/>
    <property type="evidence" value="ECO:0007669"/>
    <property type="project" value="UniProtKB-UniRule"/>
</dbReference>
<dbReference type="PATRIC" id="fig|1129374.4.peg.3371"/>
<dbReference type="Pfam" id="PF02618">
    <property type="entry name" value="YceG"/>
    <property type="match status" value="1"/>
</dbReference>
<keyword evidence="1 7" id="KW-1003">Cell membrane</keyword>
<dbReference type="GO" id="GO:0005886">
    <property type="term" value="C:plasma membrane"/>
    <property type="evidence" value="ECO:0007669"/>
    <property type="project" value="UniProtKB-UniRule"/>
</dbReference>
<protein>
    <recommendedName>
        <fullName evidence="7">Endolytic murein transglycosylase</fullName>
        <ecNumber evidence="7">4.2.2.29</ecNumber>
    </recommendedName>
    <alternativeName>
        <fullName evidence="7">Peptidoglycan lytic transglycosylase</fullName>
    </alternativeName>
    <alternativeName>
        <fullName evidence="7">Peptidoglycan polymerization terminase</fullName>
    </alternativeName>
</protein>
<evidence type="ECO:0000256" key="4">
    <source>
        <dbReference type="ARBA" id="ARBA00023136"/>
    </source>
</evidence>
<evidence type="ECO:0000313" key="8">
    <source>
        <dbReference type="EMBL" id="EHR39502.1"/>
    </source>
</evidence>
<evidence type="ECO:0000256" key="6">
    <source>
        <dbReference type="ARBA" id="ARBA00023316"/>
    </source>
</evidence>
<comment type="function">
    <text evidence="7">Functions as a peptidoglycan terminase that cleaves nascent peptidoglycan strands endolytically to terminate their elongation.</text>
</comment>
<dbReference type="InterPro" id="IPR003770">
    <property type="entry name" value="MLTG-like"/>
</dbReference>
<dbReference type="RefSeq" id="WP_008951897.1">
    <property type="nucleotide sequence ID" value="NZ_AHTH01000055.1"/>
</dbReference>
<evidence type="ECO:0000256" key="7">
    <source>
        <dbReference type="HAMAP-Rule" id="MF_02065"/>
    </source>
</evidence>
<keyword evidence="7" id="KW-0997">Cell inner membrane</keyword>
<name>H3ZJ33_9ALTE</name>
<dbReference type="AlphaFoldDB" id="H3ZJ33"/>
<comment type="caution">
    <text evidence="8">The sequence shown here is derived from an EMBL/GenBank/DDBJ whole genome shotgun (WGS) entry which is preliminary data.</text>
</comment>
<evidence type="ECO:0000313" key="9">
    <source>
        <dbReference type="Proteomes" id="UP000012046"/>
    </source>
</evidence>
<keyword evidence="5 7" id="KW-0456">Lyase</keyword>
<accession>H3ZJ33</accession>
<dbReference type="CDD" id="cd08010">
    <property type="entry name" value="MltG_like"/>
    <property type="match status" value="1"/>
</dbReference>
<dbReference type="EC" id="4.2.2.29" evidence="7"/>
<keyword evidence="6 7" id="KW-0961">Cell wall biogenesis/degradation</keyword>
<evidence type="ECO:0000256" key="3">
    <source>
        <dbReference type="ARBA" id="ARBA00022989"/>
    </source>
</evidence>
<evidence type="ECO:0000256" key="5">
    <source>
        <dbReference type="ARBA" id="ARBA00023239"/>
    </source>
</evidence>
<dbReference type="PANTHER" id="PTHR30518">
    <property type="entry name" value="ENDOLYTIC MUREIN TRANSGLYCOSYLASE"/>
    <property type="match status" value="1"/>
</dbReference>
<reference evidence="8 9" key="1">
    <citation type="journal article" date="2012" name="J. Bacteriol.">
        <title>Genome Sequence of Extracellular-Protease-Producing Alishewanella jeotgali Isolated from Traditional Korean Fermented Seafood.</title>
        <authorList>
            <person name="Jung J."/>
            <person name="Chun J."/>
            <person name="Park W."/>
        </authorList>
    </citation>
    <scope>NUCLEOTIDE SEQUENCE [LARGE SCALE GENOMIC DNA]</scope>
    <source>
        <strain evidence="8 9">KCTC 22429</strain>
    </source>
</reference>
<comment type="catalytic activity">
    <reaction evidence="7">
        <text>a peptidoglycan chain = a peptidoglycan chain with N-acetyl-1,6-anhydromuramyl-[peptide] at the reducing end + a peptidoglycan chain with N-acetylglucosamine at the non-reducing end.</text>
        <dbReference type="EC" id="4.2.2.29"/>
    </reaction>
</comment>
<dbReference type="eggNOG" id="COG1559">
    <property type="taxonomic scope" value="Bacteria"/>
</dbReference>
<keyword evidence="2 7" id="KW-0812">Transmembrane</keyword>
<comment type="similarity">
    <text evidence="7">Belongs to the transglycosylase MltG family.</text>
</comment>
<dbReference type="Proteomes" id="UP000012046">
    <property type="component" value="Unassembled WGS sequence"/>
</dbReference>
<dbReference type="Gene3D" id="3.30.160.60">
    <property type="entry name" value="Classic Zinc Finger"/>
    <property type="match status" value="2"/>
</dbReference>
<sequence length="349" mass="39963">MLRRLSYWLPVLLVLVLVAGNSYWQQAQQALLAAPIRFSEALYEVKPGASARQLCRQWQTQQQLTAWQCQQLKLYLRQHPEQAQLQQGLYRVEAEMSLQQALALFRSGRVAQFSVTLIEGETLAQSWQRFADLPYLQQDLQQIAELQQLLRWPAEWGELAPMPELAQQMEGLFFPDTYFYTANSKASAIWLRAHQALLTQLEQIWQQRQPDLPLQTPYQLLILASIIEKESGLQAERGLVSSVFVNRLNTGMRLQTDPTVIYGVADYNGRITRAHLRDPHPYNTYRHHGLPPGPISLVSISALKAAAAPEQSDYYYFVSRGDGSHVFSQTLEQHNSAVRKYILGQNNEQ</sequence>
<dbReference type="HAMAP" id="MF_02065">
    <property type="entry name" value="MltG"/>
    <property type="match status" value="1"/>
</dbReference>
<feature type="site" description="Important for catalytic activity" evidence="7">
    <location>
        <position position="230"/>
    </location>
</feature>
<organism evidence="8 9">
    <name type="scientific">Alishewanella jeotgali KCTC 22429</name>
    <dbReference type="NCBI Taxonomy" id="1129374"/>
    <lineage>
        <taxon>Bacteria</taxon>
        <taxon>Pseudomonadati</taxon>
        <taxon>Pseudomonadota</taxon>
        <taxon>Gammaproteobacteria</taxon>
        <taxon>Alteromonadales</taxon>
        <taxon>Alteromonadaceae</taxon>
        <taxon>Alishewanella</taxon>
    </lineage>
</organism>
<keyword evidence="9" id="KW-1185">Reference proteome</keyword>
<dbReference type="GO" id="GO:0071555">
    <property type="term" value="P:cell wall organization"/>
    <property type="evidence" value="ECO:0007669"/>
    <property type="project" value="UniProtKB-KW"/>
</dbReference>
<dbReference type="PANTHER" id="PTHR30518:SF2">
    <property type="entry name" value="ENDOLYTIC MUREIN TRANSGLYCOSYLASE"/>
    <property type="match status" value="1"/>
</dbReference>
<proteinExistence type="inferred from homology"/>
<keyword evidence="3 7" id="KW-1133">Transmembrane helix</keyword>
<gene>
    <name evidence="7" type="primary">mltG</name>
    <name evidence="8" type="ORF">AJE_17004</name>
</gene>